<dbReference type="EMBL" id="UYIO01000001">
    <property type="protein sequence ID" value="VDG77173.1"/>
    <property type="molecule type" value="Genomic_DNA"/>
</dbReference>
<accession>A0A7Z8YBP6</accession>
<dbReference type="GO" id="GO:0003677">
    <property type="term" value="F:DNA binding"/>
    <property type="evidence" value="ECO:0007669"/>
    <property type="project" value="UniProtKB-KW"/>
</dbReference>
<dbReference type="SMART" id="SM01134">
    <property type="entry name" value="DeoRC"/>
    <property type="match status" value="1"/>
</dbReference>
<evidence type="ECO:0000313" key="3">
    <source>
        <dbReference type="Proteomes" id="UP000269974"/>
    </source>
</evidence>
<reference evidence="2 3" key="1">
    <citation type="submission" date="2018-11" db="EMBL/GenBank/DDBJ databases">
        <authorList>
            <consortium name="Pathogen Informatics"/>
        </authorList>
    </citation>
    <scope>NUCLEOTIDE SEQUENCE [LARGE SCALE GENOMIC DNA]</scope>
    <source>
        <strain evidence="2 3">NCTC10327</strain>
    </source>
</reference>
<keyword evidence="2" id="KW-0238">DNA-binding</keyword>
<organism evidence="2 3">
    <name type="scientific">Actinobaculum suis</name>
    <dbReference type="NCBI Taxonomy" id="1657"/>
    <lineage>
        <taxon>Bacteria</taxon>
        <taxon>Bacillati</taxon>
        <taxon>Actinomycetota</taxon>
        <taxon>Actinomycetes</taxon>
        <taxon>Actinomycetales</taxon>
        <taxon>Actinomycetaceae</taxon>
        <taxon>Actinobaculum</taxon>
    </lineage>
</organism>
<sequence length="208" mass="22675">MALAMHSALAARPGIWARRRTMARAAVAYVRGNAIVFLDTNAATQQVAIELRQRLRFRVYVITNSGGPVLRRFPRLAFAFLYGSGAEREFAQILRRLDNARSTRKRPRYAFIDAVHLDPARGIACKSAAEARMKSLLLAHAEKIFILTDACTLNSPGLADGPAAAQYPPAEHWASFPESWTLITTDAASAAALKELRGAGATEIVIAD</sequence>
<dbReference type="RefSeq" id="WP_185934316.1">
    <property type="nucleotide sequence ID" value="NZ_UYIO01000001.1"/>
</dbReference>
<name>A0A7Z8YBP6_9ACTO</name>
<protein>
    <submittedName>
        <fullName evidence="2">DNA-binding transcriptional regulator AgaR</fullName>
    </submittedName>
</protein>
<gene>
    <name evidence="2" type="ORF">NCTC10327_01791</name>
</gene>
<dbReference type="AlphaFoldDB" id="A0A7Z8YBP6"/>
<dbReference type="InterPro" id="IPR037171">
    <property type="entry name" value="NagB/RpiA_transferase-like"/>
</dbReference>
<dbReference type="Proteomes" id="UP000269974">
    <property type="component" value="Unassembled WGS sequence"/>
</dbReference>
<proteinExistence type="predicted"/>
<evidence type="ECO:0000313" key="2">
    <source>
        <dbReference type="EMBL" id="VDG77173.1"/>
    </source>
</evidence>
<feature type="domain" description="DeoR-like transcriptional repressor C-terminal sensor" evidence="1">
    <location>
        <begin position="18"/>
        <end position="150"/>
    </location>
</feature>
<evidence type="ECO:0000259" key="1">
    <source>
        <dbReference type="Pfam" id="PF00455"/>
    </source>
</evidence>
<dbReference type="SUPFAM" id="SSF100950">
    <property type="entry name" value="NagB/RpiA/CoA transferase-like"/>
    <property type="match status" value="1"/>
</dbReference>
<dbReference type="InterPro" id="IPR014036">
    <property type="entry name" value="DeoR-like_C"/>
</dbReference>
<comment type="caution">
    <text evidence="2">The sequence shown here is derived from an EMBL/GenBank/DDBJ whole genome shotgun (WGS) entry which is preliminary data.</text>
</comment>
<dbReference type="Pfam" id="PF00455">
    <property type="entry name" value="DeoRC"/>
    <property type="match status" value="1"/>
</dbReference>